<gene>
    <name evidence="2" type="ORF">J3R75_000386</name>
</gene>
<name>A0AAE4ALH5_9BACT</name>
<dbReference type="GO" id="GO:0016853">
    <property type="term" value="F:isomerase activity"/>
    <property type="evidence" value="ECO:0007669"/>
    <property type="project" value="UniProtKB-KW"/>
</dbReference>
<feature type="domain" description="Xylose isomerase-like TIM barrel" evidence="1">
    <location>
        <begin position="33"/>
        <end position="267"/>
    </location>
</feature>
<dbReference type="InterPro" id="IPR036237">
    <property type="entry name" value="Xyl_isomerase-like_sf"/>
</dbReference>
<dbReference type="EMBL" id="JAUSVL010000001">
    <property type="protein sequence ID" value="MDQ0288279.1"/>
    <property type="molecule type" value="Genomic_DNA"/>
</dbReference>
<dbReference type="SUPFAM" id="SSF51658">
    <property type="entry name" value="Xylose isomerase-like"/>
    <property type="match status" value="1"/>
</dbReference>
<evidence type="ECO:0000313" key="2">
    <source>
        <dbReference type="EMBL" id="MDQ0288279.1"/>
    </source>
</evidence>
<keyword evidence="3" id="KW-1185">Reference proteome</keyword>
<comment type="caution">
    <text evidence="2">The sequence shown here is derived from an EMBL/GenBank/DDBJ whole genome shotgun (WGS) entry which is preliminary data.</text>
</comment>
<dbReference type="AlphaFoldDB" id="A0AAE4ALH5"/>
<evidence type="ECO:0000259" key="1">
    <source>
        <dbReference type="Pfam" id="PF01261"/>
    </source>
</evidence>
<dbReference type="PANTHER" id="PTHR12110">
    <property type="entry name" value="HYDROXYPYRUVATE ISOMERASE"/>
    <property type="match status" value="1"/>
</dbReference>
<reference evidence="2" key="1">
    <citation type="submission" date="2023-07" db="EMBL/GenBank/DDBJ databases">
        <title>Genomic Encyclopedia of Type Strains, Phase IV (KMG-IV): sequencing the most valuable type-strain genomes for metagenomic binning, comparative biology and taxonomic classification.</title>
        <authorList>
            <person name="Goeker M."/>
        </authorList>
    </citation>
    <scope>NUCLEOTIDE SEQUENCE</scope>
    <source>
        <strain evidence="2">DSM 24202</strain>
    </source>
</reference>
<proteinExistence type="predicted"/>
<dbReference type="InterPro" id="IPR050312">
    <property type="entry name" value="IolE/XylAMocC-like"/>
</dbReference>
<sequence length="270" mass="29588">MAIILGCNTLYPHDTKLTNERHFGLPELKTAIDTIKNAGFSACEFSHYSQLNDDDRRAAGDYARAQGVRPWSAHAWKSIPAETDKLDAGVADLTACLENAAQLGVSLVVVHAAQGPDPLSAARWAVFREALIRLAPIAGRHNMRIGVENCYPREDLLGMAEVIHSLDLPEIGFVVDTGHAILRGMTPAEAIHIMGAKLFSTHIQDNHGQHDDHLPPGRGSSINWQETWQALNDVGYQGVRMVEITDCPANRPANAKQDTQDAFDFLQTLL</sequence>
<dbReference type="InterPro" id="IPR013022">
    <property type="entry name" value="Xyl_isomerase-like_TIM-brl"/>
</dbReference>
<accession>A0AAE4ALH5</accession>
<dbReference type="RefSeq" id="WP_307259600.1">
    <property type="nucleotide sequence ID" value="NZ_JAUSVL010000001.1"/>
</dbReference>
<keyword evidence="2" id="KW-0413">Isomerase</keyword>
<dbReference type="Gene3D" id="3.20.20.150">
    <property type="entry name" value="Divalent-metal-dependent TIM barrel enzymes"/>
    <property type="match status" value="1"/>
</dbReference>
<dbReference type="PANTHER" id="PTHR12110:SF53">
    <property type="entry name" value="BLR5974 PROTEIN"/>
    <property type="match status" value="1"/>
</dbReference>
<dbReference type="Proteomes" id="UP001238163">
    <property type="component" value="Unassembled WGS sequence"/>
</dbReference>
<evidence type="ECO:0000313" key="3">
    <source>
        <dbReference type="Proteomes" id="UP001238163"/>
    </source>
</evidence>
<protein>
    <submittedName>
        <fullName evidence="2">Sugar phosphate isomerase/epimerase</fullName>
    </submittedName>
</protein>
<dbReference type="Pfam" id="PF01261">
    <property type="entry name" value="AP_endonuc_2"/>
    <property type="match status" value="1"/>
</dbReference>
<organism evidence="2 3">
    <name type="scientific">Oligosphaera ethanolica</name>
    <dbReference type="NCBI Taxonomy" id="760260"/>
    <lineage>
        <taxon>Bacteria</taxon>
        <taxon>Pseudomonadati</taxon>
        <taxon>Lentisphaerota</taxon>
        <taxon>Oligosphaeria</taxon>
        <taxon>Oligosphaerales</taxon>
        <taxon>Oligosphaeraceae</taxon>
        <taxon>Oligosphaera</taxon>
    </lineage>
</organism>